<evidence type="ECO:0000313" key="2">
    <source>
        <dbReference type="EMBL" id="CAG8592171.1"/>
    </source>
</evidence>
<feature type="coiled-coil region" evidence="1">
    <location>
        <begin position="346"/>
        <end position="377"/>
    </location>
</feature>
<reference evidence="2" key="1">
    <citation type="submission" date="2021-06" db="EMBL/GenBank/DDBJ databases">
        <authorList>
            <person name="Kallberg Y."/>
            <person name="Tangrot J."/>
            <person name="Rosling A."/>
        </authorList>
    </citation>
    <scope>NUCLEOTIDE SEQUENCE</scope>
    <source>
        <strain evidence="2">BR232B</strain>
    </source>
</reference>
<dbReference type="OrthoDB" id="10469769at2759"/>
<dbReference type="Proteomes" id="UP000789739">
    <property type="component" value="Unassembled WGS sequence"/>
</dbReference>
<organism evidence="2 3">
    <name type="scientific">Paraglomus brasilianum</name>
    <dbReference type="NCBI Taxonomy" id="144538"/>
    <lineage>
        <taxon>Eukaryota</taxon>
        <taxon>Fungi</taxon>
        <taxon>Fungi incertae sedis</taxon>
        <taxon>Mucoromycota</taxon>
        <taxon>Glomeromycotina</taxon>
        <taxon>Glomeromycetes</taxon>
        <taxon>Paraglomerales</taxon>
        <taxon>Paraglomeraceae</taxon>
        <taxon>Paraglomus</taxon>
    </lineage>
</organism>
<gene>
    <name evidence="2" type="ORF">PBRASI_LOCUS7182</name>
</gene>
<evidence type="ECO:0000256" key="1">
    <source>
        <dbReference type="SAM" id="Coils"/>
    </source>
</evidence>
<comment type="caution">
    <text evidence="2">The sequence shown here is derived from an EMBL/GenBank/DDBJ whole genome shotgun (WGS) entry which is preliminary data.</text>
</comment>
<keyword evidence="3" id="KW-1185">Reference proteome</keyword>
<proteinExistence type="predicted"/>
<dbReference type="EMBL" id="CAJVPI010001061">
    <property type="protein sequence ID" value="CAG8592171.1"/>
    <property type="molecule type" value="Genomic_DNA"/>
</dbReference>
<sequence>MLSKVNSLNQPKINRLTRIENSKTEREHGTGFLFDAVDIGSIDIASYAQRNCSAAAIATRKHNLLRDKNWAGTASSDPCPSCDHSSNMHLPEKETHEIIADHCVTDQYKQTESSDEQHSLIPTMYRHELDASVSERERPSNSQIDNLRETIDLPDEEITAVNSLSPMLRSDHHPSTQSLGWHHFLNSPSISPSTGDVPSVYNYELDQDEQNKVLSPVKKPEQRLNAKQYPHSISDRDSQFHMVESSSIAISAPFSLDKDSVETSSNDFSKTANIFDLDDSRDDDSTSYFTQEPTSNNVFSTHSTISDESLTESIYSTDRTCNIIGQRSKIGTSHDKESINDRLCKLEAKDAELEHELENMKRIVRQIMDDMKNTQGNSFSAEELPKARIIQESSDSLLCQEDHDGTANKSRTALQNAQLLPANNDDNDDSMVPSDVNTSPYDLTGNLFSRVRNIQQHLFGIVHARDRMLLKPNETDAPEISPDLQPDVLSVVGQTEL</sequence>
<keyword evidence="1" id="KW-0175">Coiled coil</keyword>
<dbReference type="AlphaFoldDB" id="A0A9N9GA72"/>
<accession>A0A9N9GA72</accession>
<evidence type="ECO:0000313" key="3">
    <source>
        <dbReference type="Proteomes" id="UP000789739"/>
    </source>
</evidence>
<protein>
    <submittedName>
        <fullName evidence="2">7635_t:CDS:1</fullName>
    </submittedName>
</protein>
<name>A0A9N9GA72_9GLOM</name>